<dbReference type="InterPro" id="IPR036465">
    <property type="entry name" value="vWFA_dom_sf"/>
</dbReference>
<dbReference type="Proteomes" id="UP000488299">
    <property type="component" value="Unassembled WGS sequence"/>
</dbReference>
<dbReference type="EMBL" id="WELI01000013">
    <property type="protein sequence ID" value="KAB7726844.1"/>
    <property type="molecule type" value="Genomic_DNA"/>
</dbReference>
<comment type="caution">
    <text evidence="2">The sequence shown here is derived from an EMBL/GenBank/DDBJ whole genome shotgun (WGS) entry which is preliminary data.</text>
</comment>
<dbReference type="SUPFAM" id="SSF53300">
    <property type="entry name" value="vWA-like"/>
    <property type="match status" value="1"/>
</dbReference>
<name>A0A7J5TT15_9BACT</name>
<proteinExistence type="predicted"/>
<organism evidence="2 3">
    <name type="scientific">Rudanella paleaurantiibacter</name>
    <dbReference type="NCBI Taxonomy" id="2614655"/>
    <lineage>
        <taxon>Bacteria</taxon>
        <taxon>Pseudomonadati</taxon>
        <taxon>Bacteroidota</taxon>
        <taxon>Cytophagia</taxon>
        <taxon>Cytophagales</taxon>
        <taxon>Cytophagaceae</taxon>
        <taxon>Rudanella</taxon>
    </lineage>
</organism>
<reference evidence="2 3" key="1">
    <citation type="submission" date="2019-10" db="EMBL/GenBank/DDBJ databases">
        <title>Rudanella paleaurantiibacter sp. nov., isolated from sludge.</title>
        <authorList>
            <person name="Xu S.Q."/>
        </authorList>
    </citation>
    <scope>NUCLEOTIDE SEQUENCE [LARGE SCALE GENOMIC DNA]</scope>
    <source>
        <strain evidence="2 3">HX-22-17</strain>
    </source>
</reference>
<sequence length="215" mass="24127">MNTPLATPVFNLIILDESGSMGALRQTTLNGFNEIVQTIQTTAQQFPEQPQFVSFVTFNGSGIRTILDKEPADRLRLLTSHQYQPNGGTPLFDAMGRSLMRLELQLEQETNPTVLVSVLTDGEENASREFTAASVRAMVERLKQNGWSFTYMGANHAVENAAASIAITNLVRFVHTPEGIEQVFLKERKGRMAYYEKKRRGMSSRDAEADYFNQE</sequence>
<dbReference type="RefSeq" id="WP_152126630.1">
    <property type="nucleotide sequence ID" value="NZ_WELI01000013.1"/>
</dbReference>
<evidence type="ECO:0000313" key="3">
    <source>
        <dbReference type="Proteomes" id="UP000488299"/>
    </source>
</evidence>
<evidence type="ECO:0000313" key="2">
    <source>
        <dbReference type="EMBL" id="KAB7726844.1"/>
    </source>
</evidence>
<dbReference type="Gene3D" id="3.40.50.410">
    <property type="entry name" value="von Willebrand factor, type A domain"/>
    <property type="match status" value="1"/>
</dbReference>
<accession>A0A7J5TT15</accession>
<dbReference type="PROSITE" id="PS50234">
    <property type="entry name" value="VWFA"/>
    <property type="match status" value="1"/>
</dbReference>
<gene>
    <name evidence="2" type="ORF">F5984_23300</name>
</gene>
<protein>
    <submittedName>
        <fullName evidence="2">VWA domain-containing protein</fullName>
    </submittedName>
</protein>
<dbReference type="Pfam" id="PF00092">
    <property type="entry name" value="VWA"/>
    <property type="match status" value="1"/>
</dbReference>
<evidence type="ECO:0000259" key="1">
    <source>
        <dbReference type="PROSITE" id="PS50234"/>
    </source>
</evidence>
<keyword evidence="3" id="KW-1185">Reference proteome</keyword>
<feature type="domain" description="VWFA" evidence="1">
    <location>
        <begin position="12"/>
        <end position="184"/>
    </location>
</feature>
<dbReference type="CDD" id="cd00198">
    <property type="entry name" value="vWFA"/>
    <property type="match status" value="1"/>
</dbReference>
<dbReference type="InterPro" id="IPR002035">
    <property type="entry name" value="VWF_A"/>
</dbReference>
<dbReference type="AlphaFoldDB" id="A0A7J5TT15"/>